<evidence type="ECO:0000259" key="4">
    <source>
        <dbReference type="PROSITE" id="PS50887"/>
    </source>
</evidence>
<gene>
    <name evidence="5" type="ORF">HYX28_10150</name>
</gene>
<feature type="domain" description="GGDEF" evidence="4">
    <location>
        <begin position="190"/>
        <end position="364"/>
    </location>
</feature>
<dbReference type="PANTHER" id="PTHR44757:SF2">
    <property type="entry name" value="BIOFILM ARCHITECTURE MAINTENANCE PROTEIN MBAA"/>
    <property type="match status" value="1"/>
</dbReference>
<evidence type="ECO:0000313" key="5">
    <source>
        <dbReference type="EMBL" id="MBI2679131.1"/>
    </source>
</evidence>
<feature type="domain" description="PAC" evidence="3">
    <location>
        <begin position="93"/>
        <end position="144"/>
    </location>
</feature>
<evidence type="ECO:0000256" key="1">
    <source>
        <dbReference type="SAM" id="MobiDB-lite"/>
    </source>
</evidence>
<dbReference type="SMART" id="SM00091">
    <property type="entry name" value="PAS"/>
    <property type="match status" value="1"/>
</dbReference>
<feature type="region of interest" description="Disordered" evidence="1">
    <location>
        <begin position="1"/>
        <end position="20"/>
    </location>
</feature>
<dbReference type="Gene3D" id="3.30.70.270">
    <property type="match status" value="1"/>
</dbReference>
<sequence>MKKPSKPAKSKAKAKPAAKHNVPDLREIVESLNDVIYARDVHGVCTYISPAVERVFGHKPADLVGKTFAHVIHPDDREYVAGIARTINGGEAVESEHRILDQQGRPRWVNVKAHPTFRNGKFAGAHGVFFDVTERKVIEEALLESQHRLEEALAKEQEAATTDALTHLANRRAFYSAGETEVRRARRYQRPLALAYLDLDNFKAVNDGLGHEVGDALLVTVAALVRGNVRSTDLAARIGGDEFAVLLPETGDVAAKTVMEKVSAALRETFFAISTRLELAAAASAASSTGKQAAYGGDPGSGSQGGTLIAPPSPDVTTSMQRPVGCSIGVLALAPEHQGFEALIREADQRMYRMKRGARKSAAR</sequence>
<dbReference type="EMBL" id="JACPNR010000012">
    <property type="protein sequence ID" value="MBI2679131.1"/>
    <property type="molecule type" value="Genomic_DNA"/>
</dbReference>
<dbReference type="Pfam" id="PF00990">
    <property type="entry name" value="GGDEF"/>
    <property type="match status" value="1"/>
</dbReference>
<dbReference type="SMART" id="SM00267">
    <property type="entry name" value="GGDEF"/>
    <property type="match status" value="1"/>
</dbReference>
<dbReference type="InterPro" id="IPR001610">
    <property type="entry name" value="PAC"/>
</dbReference>
<feature type="compositionally biased region" description="Basic residues" evidence="1">
    <location>
        <begin position="1"/>
        <end position="18"/>
    </location>
</feature>
<evidence type="ECO:0000313" key="6">
    <source>
        <dbReference type="Proteomes" id="UP000779809"/>
    </source>
</evidence>
<dbReference type="PANTHER" id="PTHR44757">
    <property type="entry name" value="DIGUANYLATE CYCLASE DGCP"/>
    <property type="match status" value="1"/>
</dbReference>
<proteinExistence type="predicted"/>
<dbReference type="PROSITE" id="PS50887">
    <property type="entry name" value="GGDEF"/>
    <property type="match status" value="1"/>
</dbReference>
<name>A0A932A9M7_9BACT</name>
<dbReference type="InterPro" id="IPR000014">
    <property type="entry name" value="PAS"/>
</dbReference>
<dbReference type="InterPro" id="IPR035965">
    <property type="entry name" value="PAS-like_dom_sf"/>
</dbReference>
<protein>
    <submittedName>
        <fullName evidence="5">Diguanylate cyclase</fullName>
    </submittedName>
</protein>
<dbReference type="NCBIfam" id="TIGR00229">
    <property type="entry name" value="sensory_box"/>
    <property type="match status" value="1"/>
</dbReference>
<dbReference type="CDD" id="cd00130">
    <property type="entry name" value="PAS"/>
    <property type="match status" value="1"/>
</dbReference>
<dbReference type="Gene3D" id="3.30.450.20">
    <property type="entry name" value="PAS domain"/>
    <property type="match status" value="1"/>
</dbReference>
<dbReference type="InterPro" id="IPR029787">
    <property type="entry name" value="Nucleotide_cyclase"/>
</dbReference>
<dbReference type="InterPro" id="IPR013767">
    <property type="entry name" value="PAS_fold"/>
</dbReference>
<dbReference type="CDD" id="cd01949">
    <property type="entry name" value="GGDEF"/>
    <property type="match status" value="1"/>
</dbReference>
<dbReference type="InterPro" id="IPR052155">
    <property type="entry name" value="Biofilm_reg_signaling"/>
</dbReference>
<dbReference type="SUPFAM" id="SSF55785">
    <property type="entry name" value="PYP-like sensor domain (PAS domain)"/>
    <property type="match status" value="1"/>
</dbReference>
<evidence type="ECO:0000259" key="3">
    <source>
        <dbReference type="PROSITE" id="PS50113"/>
    </source>
</evidence>
<dbReference type="PROSITE" id="PS50113">
    <property type="entry name" value="PAC"/>
    <property type="match status" value="1"/>
</dbReference>
<dbReference type="Proteomes" id="UP000779809">
    <property type="component" value="Unassembled WGS sequence"/>
</dbReference>
<dbReference type="InterPro" id="IPR000700">
    <property type="entry name" value="PAS-assoc_C"/>
</dbReference>
<dbReference type="InterPro" id="IPR043128">
    <property type="entry name" value="Rev_trsase/Diguanyl_cyclase"/>
</dbReference>
<organism evidence="5 6">
    <name type="scientific">Candidatus Korobacter versatilis</name>
    <dbReference type="NCBI Taxonomy" id="658062"/>
    <lineage>
        <taxon>Bacteria</taxon>
        <taxon>Pseudomonadati</taxon>
        <taxon>Acidobacteriota</taxon>
        <taxon>Terriglobia</taxon>
        <taxon>Terriglobales</taxon>
        <taxon>Candidatus Korobacteraceae</taxon>
        <taxon>Candidatus Korobacter</taxon>
    </lineage>
</organism>
<dbReference type="PROSITE" id="PS50112">
    <property type="entry name" value="PAS"/>
    <property type="match status" value="1"/>
</dbReference>
<dbReference type="SUPFAM" id="SSF55073">
    <property type="entry name" value="Nucleotide cyclase"/>
    <property type="match status" value="1"/>
</dbReference>
<accession>A0A932A9M7</accession>
<comment type="caution">
    <text evidence="5">The sequence shown here is derived from an EMBL/GenBank/DDBJ whole genome shotgun (WGS) entry which is preliminary data.</text>
</comment>
<evidence type="ECO:0000259" key="2">
    <source>
        <dbReference type="PROSITE" id="PS50112"/>
    </source>
</evidence>
<dbReference type="Pfam" id="PF00989">
    <property type="entry name" value="PAS"/>
    <property type="match status" value="1"/>
</dbReference>
<reference evidence="5" key="1">
    <citation type="submission" date="2020-07" db="EMBL/GenBank/DDBJ databases">
        <title>Huge and variable diversity of episymbiotic CPR bacteria and DPANN archaea in groundwater ecosystems.</title>
        <authorList>
            <person name="He C.Y."/>
            <person name="Keren R."/>
            <person name="Whittaker M."/>
            <person name="Farag I.F."/>
            <person name="Doudna J."/>
            <person name="Cate J.H.D."/>
            <person name="Banfield J.F."/>
        </authorList>
    </citation>
    <scope>NUCLEOTIDE SEQUENCE</scope>
    <source>
        <strain evidence="5">NC_groundwater_580_Pr5_B-0.1um_64_19</strain>
    </source>
</reference>
<dbReference type="GO" id="GO:0006355">
    <property type="term" value="P:regulation of DNA-templated transcription"/>
    <property type="evidence" value="ECO:0007669"/>
    <property type="project" value="InterPro"/>
</dbReference>
<dbReference type="SMART" id="SM00086">
    <property type="entry name" value="PAC"/>
    <property type="match status" value="1"/>
</dbReference>
<dbReference type="NCBIfam" id="TIGR00254">
    <property type="entry name" value="GGDEF"/>
    <property type="match status" value="1"/>
</dbReference>
<dbReference type="InterPro" id="IPR000160">
    <property type="entry name" value="GGDEF_dom"/>
</dbReference>
<feature type="domain" description="PAS" evidence="2">
    <location>
        <begin position="21"/>
        <end position="80"/>
    </location>
</feature>
<dbReference type="AlphaFoldDB" id="A0A932A9M7"/>